<dbReference type="CDD" id="cd01647">
    <property type="entry name" value="RT_LTR"/>
    <property type="match status" value="1"/>
</dbReference>
<dbReference type="CDD" id="cd05481">
    <property type="entry name" value="retropepsin_like_LTR_1"/>
    <property type="match status" value="1"/>
</dbReference>
<dbReference type="EC" id="2.7.7.49" evidence="1"/>
<dbReference type="AlphaFoldDB" id="A0AA88HI53"/>
<dbReference type="GO" id="GO:0004519">
    <property type="term" value="F:endonuclease activity"/>
    <property type="evidence" value="ECO:0007669"/>
    <property type="project" value="UniProtKB-KW"/>
</dbReference>
<dbReference type="InterPro" id="IPR043128">
    <property type="entry name" value="Rev_trsase/Diguanyl_cyclase"/>
</dbReference>
<evidence type="ECO:0000256" key="6">
    <source>
        <dbReference type="ARBA" id="ARBA00022801"/>
    </source>
</evidence>
<keyword evidence="2" id="KW-0808">Transferase</keyword>
<evidence type="ECO:0000256" key="7">
    <source>
        <dbReference type="ARBA" id="ARBA00022918"/>
    </source>
</evidence>
<feature type="domain" description="Reverse transcriptase" evidence="8">
    <location>
        <begin position="302"/>
        <end position="460"/>
    </location>
</feature>
<evidence type="ECO:0000313" key="11">
    <source>
        <dbReference type="Proteomes" id="UP001187531"/>
    </source>
</evidence>
<keyword evidence="4" id="KW-0540">Nuclease</keyword>
<dbReference type="Proteomes" id="UP001187531">
    <property type="component" value="Unassembled WGS sequence"/>
</dbReference>
<organism evidence="10 11">
    <name type="scientific">Artemia franciscana</name>
    <name type="common">Brine shrimp</name>
    <name type="synonym">Artemia sanfranciscana</name>
    <dbReference type="NCBI Taxonomy" id="6661"/>
    <lineage>
        <taxon>Eukaryota</taxon>
        <taxon>Metazoa</taxon>
        <taxon>Ecdysozoa</taxon>
        <taxon>Arthropoda</taxon>
        <taxon>Crustacea</taxon>
        <taxon>Branchiopoda</taxon>
        <taxon>Anostraca</taxon>
        <taxon>Artemiidae</taxon>
        <taxon>Artemia</taxon>
    </lineage>
</organism>
<dbReference type="Gene3D" id="3.40.50.1220">
    <property type="entry name" value="TPP-binding domain"/>
    <property type="match status" value="1"/>
</dbReference>
<dbReference type="InterPro" id="IPR041373">
    <property type="entry name" value="RT_RNaseH"/>
</dbReference>
<dbReference type="Gene3D" id="2.40.70.10">
    <property type="entry name" value="Acid Proteases"/>
    <property type="match status" value="1"/>
</dbReference>
<name>A0AA88HI53_ARTSF</name>
<keyword evidence="6" id="KW-0378">Hydrolase</keyword>
<dbReference type="SUPFAM" id="SSF52467">
    <property type="entry name" value="DHS-like NAD/FAD-binding domain"/>
    <property type="match status" value="1"/>
</dbReference>
<dbReference type="PANTHER" id="PTHR37984:SF5">
    <property type="entry name" value="PROTEIN NYNRIN-LIKE"/>
    <property type="match status" value="1"/>
</dbReference>
<dbReference type="Pfam" id="PF00078">
    <property type="entry name" value="RVT_1"/>
    <property type="match status" value="1"/>
</dbReference>
<comment type="caution">
    <text evidence="10">The sequence shown here is derived from an EMBL/GenBank/DDBJ whole genome shotgun (WGS) entry which is preliminary data.</text>
</comment>
<dbReference type="Pfam" id="PF17917">
    <property type="entry name" value="RT_RNaseH"/>
    <property type="match status" value="1"/>
</dbReference>
<keyword evidence="11" id="KW-1185">Reference proteome</keyword>
<dbReference type="Gene3D" id="3.30.70.270">
    <property type="match status" value="1"/>
</dbReference>
<gene>
    <name evidence="10" type="ORF">QYM36_013187</name>
</gene>
<dbReference type="CDD" id="cd09274">
    <property type="entry name" value="RNase_HI_RT_Ty3"/>
    <property type="match status" value="1"/>
</dbReference>
<evidence type="ECO:0000259" key="9">
    <source>
        <dbReference type="Pfam" id="PF17917"/>
    </source>
</evidence>
<dbReference type="PANTHER" id="PTHR37984">
    <property type="entry name" value="PROTEIN CBG26694"/>
    <property type="match status" value="1"/>
</dbReference>
<evidence type="ECO:0000259" key="8">
    <source>
        <dbReference type="Pfam" id="PF00078"/>
    </source>
</evidence>
<sequence>MFCPVYFNESQYIYEEVDAITRGSSRNSFRNLKVSVNNHIKGRECYFRGGSCSTNHACPAKGKICTQCKKPNHFARVCRSNKNVNTIDEETESFREAVDDQETIFLCAIDKGSGKDEALVPLTLNNQLSVNFKIDTGAQANVIPKNIFDKLDPKPNLQSTNQRLTSYCGARIPVIGTCDLTCSHKQYPRGAHRFYVVDSASTPIVGYRSSIDLNLIKLVLNVNAEQTSIDEKYKSLFEGIGRLEGECNIHLKDGSIPTVYPARRVPEALKDKIQDELNRMERDGIIVKVTEPTEWVNSMMMIEKKNGTVRLCIDPVDLNKCIKRPYYPIPTLEDVTAKLHGAKVFSKVDARSGYWSLVLSATASEITTFNTIYGRYRFLRMSFGLLSAQDEFQRRMEEAFEGLEGVAIIIDDILVYGANQEEHDERLQAVRERALEKGVKFNKDKCSFSASSVCYFGHVIGADGMKPGPEKLKTEQKYSQLEKEMYAIVYGCKHFHHYLYGRRVNVITDHHSLETIVRNPIHKAPPRVQRLMLQLQPCDIHLQFRPGSEIPIADALSRLHLPDIDEKLATEIDVHVHQISKHLPGLSPYEEKGKLGLPEKFDSDDQIRAKCIKLAKWIEEATHIVVHTGAGISTSAGIPDFRGPKGVWTLEEKGEKPDINISFNE</sequence>
<dbReference type="InterPro" id="IPR043502">
    <property type="entry name" value="DNA/RNA_pol_sf"/>
</dbReference>
<dbReference type="GO" id="GO:0003964">
    <property type="term" value="F:RNA-directed DNA polymerase activity"/>
    <property type="evidence" value="ECO:0007669"/>
    <property type="project" value="UniProtKB-KW"/>
</dbReference>
<dbReference type="InterPro" id="IPR000477">
    <property type="entry name" value="RT_dom"/>
</dbReference>
<evidence type="ECO:0000313" key="10">
    <source>
        <dbReference type="EMBL" id="KAK2709443.1"/>
    </source>
</evidence>
<evidence type="ECO:0000256" key="3">
    <source>
        <dbReference type="ARBA" id="ARBA00022695"/>
    </source>
</evidence>
<keyword evidence="3" id="KW-0548">Nucleotidyltransferase</keyword>
<dbReference type="GO" id="GO:0016787">
    <property type="term" value="F:hydrolase activity"/>
    <property type="evidence" value="ECO:0007669"/>
    <property type="project" value="UniProtKB-KW"/>
</dbReference>
<reference evidence="10" key="1">
    <citation type="submission" date="2023-07" db="EMBL/GenBank/DDBJ databases">
        <title>Chromosome-level genome assembly of Artemia franciscana.</title>
        <authorList>
            <person name="Jo E."/>
        </authorList>
    </citation>
    <scope>NUCLEOTIDE SEQUENCE</scope>
    <source>
        <tissue evidence="10">Whole body</tissue>
    </source>
</reference>
<dbReference type="InterPro" id="IPR021109">
    <property type="entry name" value="Peptidase_aspartic_dom_sf"/>
</dbReference>
<dbReference type="InterPro" id="IPR050951">
    <property type="entry name" value="Retrovirus_Pol_polyprotein"/>
</dbReference>
<keyword evidence="7" id="KW-0695">RNA-directed DNA polymerase</keyword>
<proteinExistence type="predicted"/>
<evidence type="ECO:0000256" key="5">
    <source>
        <dbReference type="ARBA" id="ARBA00022759"/>
    </source>
</evidence>
<evidence type="ECO:0000256" key="4">
    <source>
        <dbReference type="ARBA" id="ARBA00022722"/>
    </source>
</evidence>
<dbReference type="SUPFAM" id="SSF56672">
    <property type="entry name" value="DNA/RNA polymerases"/>
    <property type="match status" value="1"/>
</dbReference>
<protein>
    <recommendedName>
        <fullName evidence="1">RNA-directed DNA polymerase</fullName>
        <ecNumber evidence="1">2.7.7.49</ecNumber>
    </recommendedName>
</protein>
<feature type="non-terminal residue" evidence="10">
    <location>
        <position position="665"/>
    </location>
</feature>
<dbReference type="EMBL" id="JAVRJZ010000017">
    <property type="protein sequence ID" value="KAK2709443.1"/>
    <property type="molecule type" value="Genomic_DNA"/>
</dbReference>
<dbReference type="Gene3D" id="3.10.10.10">
    <property type="entry name" value="HIV Type 1 Reverse Transcriptase, subunit A, domain 1"/>
    <property type="match status" value="1"/>
</dbReference>
<feature type="domain" description="Reverse transcriptase RNase H-like" evidence="9">
    <location>
        <begin position="473"/>
        <end position="536"/>
    </location>
</feature>
<evidence type="ECO:0000256" key="2">
    <source>
        <dbReference type="ARBA" id="ARBA00022679"/>
    </source>
</evidence>
<keyword evidence="5" id="KW-0255">Endonuclease</keyword>
<evidence type="ECO:0000256" key="1">
    <source>
        <dbReference type="ARBA" id="ARBA00012493"/>
    </source>
</evidence>
<dbReference type="InterPro" id="IPR029035">
    <property type="entry name" value="DHS-like_NAD/FAD-binding_dom"/>
</dbReference>
<accession>A0AA88HI53</accession>